<reference evidence="1" key="1">
    <citation type="submission" date="2021-06" db="EMBL/GenBank/DDBJ databases">
        <authorList>
            <person name="Kallberg Y."/>
            <person name="Tangrot J."/>
            <person name="Rosling A."/>
        </authorList>
    </citation>
    <scope>NUCLEOTIDE SEQUENCE</scope>
    <source>
        <strain evidence="1">CL356</strain>
    </source>
</reference>
<sequence length="246" mass="29686">MSTSGTEKNNNKNNKIESPAINMKGIFKEEEFLKLDDKQKINKLVKAANIFKQRITELEQHVKEEKDKRLTSETMEKQFATIITNNYKRIKNFFREPIKKNTKIGNKLSKEIERLIITIGKIEKDKIITENLYHKQRNLYNNSEKKIKKLEEQIEKIEKKHNGAKEYIQEQRRKLQELHEENKELIEKVEELLEFKEGIDKIILNLEIDKQIDKIWRDRFEEHQKLVQTEEQLEEEINRKEQVQKD</sequence>
<proteinExistence type="predicted"/>
<dbReference type="Proteomes" id="UP000789525">
    <property type="component" value="Unassembled WGS sequence"/>
</dbReference>
<gene>
    <name evidence="1" type="ORF">ACOLOM_LOCUS4053</name>
</gene>
<protein>
    <submittedName>
        <fullName evidence="1">12875_t:CDS:1</fullName>
    </submittedName>
</protein>
<comment type="caution">
    <text evidence="1">The sequence shown here is derived from an EMBL/GenBank/DDBJ whole genome shotgun (WGS) entry which is preliminary data.</text>
</comment>
<accession>A0ACA9LLE0</accession>
<dbReference type="EMBL" id="CAJVPT010006405">
    <property type="protein sequence ID" value="CAG8530519.1"/>
    <property type="molecule type" value="Genomic_DNA"/>
</dbReference>
<evidence type="ECO:0000313" key="1">
    <source>
        <dbReference type="EMBL" id="CAG8530519.1"/>
    </source>
</evidence>
<organism evidence="1 2">
    <name type="scientific">Acaulospora colombiana</name>
    <dbReference type="NCBI Taxonomy" id="27376"/>
    <lineage>
        <taxon>Eukaryota</taxon>
        <taxon>Fungi</taxon>
        <taxon>Fungi incertae sedis</taxon>
        <taxon>Mucoromycota</taxon>
        <taxon>Glomeromycotina</taxon>
        <taxon>Glomeromycetes</taxon>
        <taxon>Diversisporales</taxon>
        <taxon>Acaulosporaceae</taxon>
        <taxon>Acaulospora</taxon>
    </lineage>
</organism>
<keyword evidence="2" id="KW-1185">Reference proteome</keyword>
<evidence type="ECO:0000313" key="2">
    <source>
        <dbReference type="Proteomes" id="UP000789525"/>
    </source>
</evidence>
<name>A0ACA9LLE0_9GLOM</name>